<proteinExistence type="predicted"/>
<gene>
    <name evidence="1" type="ORF">Clopa_2854</name>
</gene>
<keyword evidence="2" id="KW-1185">Reference proteome</keyword>
<accession>R4K3I7</accession>
<organism evidence="1 2">
    <name type="scientific">Clostridium pasteurianum BC1</name>
    <dbReference type="NCBI Taxonomy" id="86416"/>
    <lineage>
        <taxon>Bacteria</taxon>
        <taxon>Bacillati</taxon>
        <taxon>Bacillota</taxon>
        <taxon>Clostridia</taxon>
        <taxon>Eubacteriales</taxon>
        <taxon>Clostridiaceae</taxon>
        <taxon>Clostridium</taxon>
    </lineage>
</organism>
<name>R4K3I7_CLOPA</name>
<dbReference type="Proteomes" id="UP000013523">
    <property type="component" value="Chromosome"/>
</dbReference>
<evidence type="ECO:0000313" key="1">
    <source>
        <dbReference type="EMBL" id="AGK97692.1"/>
    </source>
</evidence>
<dbReference type="OrthoDB" id="6064788at2"/>
<sequence length="71" mass="7577">MAKIKDIKIVCTHCGTKIPSPIFFGDTQSLATSTMTGNTMTCPTCGRPTGCNKENMLVVTEEGTIKGSEIH</sequence>
<dbReference type="PATRIC" id="fig|86416.3.peg.2840"/>
<dbReference type="EMBL" id="CP003261">
    <property type="protein sequence ID" value="AGK97692.1"/>
    <property type="molecule type" value="Genomic_DNA"/>
</dbReference>
<dbReference type="AlphaFoldDB" id="R4K3I7"/>
<evidence type="ECO:0000313" key="2">
    <source>
        <dbReference type="Proteomes" id="UP000013523"/>
    </source>
</evidence>
<protein>
    <submittedName>
        <fullName evidence="1">Uncharacterized protein</fullName>
    </submittedName>
</protein>
<reference evidence="1 2" key="1">
    <citation type="submission" date="2012-01" db="EMBL/GenBank/DDBJ databases">
        <title>Complete sequence of chromosome of Clostridium pasteurianum BC1.</title>
        <authorList>
            <consortium name="US DOE Joint Genome Institute"/>
            <person name="Lucas S."/>
            <person name="Han J."/>
            <person name="Lapidus A."/>
            <person name="Cheng J.-F."/>
            <person name="Goodwin L."/>
            <person name="Pitluck S."/>
            <person name="Peters L."/>
            <person name="Mikhailova N."/>
            <person name="Teshima H."/>
            <person name="Detter J.C."/>
            <person name="Han C."/>
            <person name="Tapia R."/>
            <person name="Land M."/>
            <person name="Hauser L."/>
            <person name="Kyrpides N."/>
            <person name="Ivanova N."/>
            <person name="Pagani I."/>
            <person name="Dunn J."/>
            <person name="Taghavi S."/>
            <person name="Francis A."/>
            <person name="van der Lelie D."/>
            <person name="Woyke T."/>
        </authorList>
    </citation>
    <scope>NUCLEOTIDE SEQUENCE [LARGE SCALE GENOMIC DNA]</scope>
    <source>
        <strain evidence="1 2">BC1</strain>
    </source>
</reference>
<dbReference type="KEGG" id="cpas:Clopa_2854"/>
<dbReference type="HOGENOM" id="CLU_2699134_0_0_9"/>
<dbReference type="eggNOG" id="ENOG502ZF9E">
    <property type="taxonomic scope" value="Bacteria"/>
</dbReference>